<proteinExistence type="predicted"/>
<accession>A0A364N915</accession>
<sequence>MNALDLLVDFAALVSTSDTSTHLQEGRKNSSSPIREAIQVPSFHAGPSDAEQFRFVEEAPRHNSAYTFTVDPPSPLQTFCAPTDHWHNFTAGRHDIYNMLPCYTQREDDAQQISDGYMQQDSRLSLPYQVASGEPQARAQYEISSPWGMRYGNSYAIPSEAEMWYGPRARQTYHSTHGPETQFVSTSGEVLSSEPQCNDSICQCRPPNLQCDYSANNVRPAWDVGGSPFDLDAWHRYNEWALASGGGEQYEGR</sequence>
<protein>
    <submittedName>
        <fullName evidence="1">Uncharacterized protein</fullName>
    </submittedName>
</protein>
<name>A0A364N915_STELY</name>
<reference evidence="2" key="1">
    <citation type="submission" date="2018-05" db="EMBL/GenBank/DDBJ databases">
        <title>Draft genome sequence of Stemphylium lycopersici strain CIDEFI 213.</title>
        <authorList>
            <person name="Medina R."/>
            <person name="Franco M.E.E."/>
            <person name="Lucentini C.G."/>
            <person name="Saparrat M.C.N."/>
            <person name="Balatti P.A."/>
        </authorList>
    </citation>
    <scope>NUCLEOTIDE SEQUENCE [LARGE SCALE GENOMIC DNA]</scope>
    <source>
        <strain evidence="2">CIDEFI 213</strain>
    </source>
</reference>
<organism evidence="1 2">
    <name type="scientific">Stemphylium lycopersici</name>
    <name type="common">Tomato gray leaf spot disease fungus</name>
    <name type="synonym">Thyrospora lycopersici</name>
    <dbReference type="NCBI Taxonomy" id="183478"/>
    <lineage>
        <taxon>Eukaryota</taxon>
        <taxon>Fungi</taxon>
        <taxon>Dikarya</taxon>
        <taxon>Ascomycota</taxon>
        <taxon>Pezizomycotina</taxon>
        <taxon>Dothideomycetes</taxon>
        <taxon>Pleosporomycetidae</taxon>
        <taxon>Pleosporales</taxon>
        <taxon>Pleosporineae</taxon>
        <taxon>Pleosporaceae</taxon>
        <taxon>Stemphylium</taxon>
    </lineage>
</organism>
<dbReference type="Proteomes" id="UP000249619">
    <property type="component" value="Unassembled WGS sequence"/>
</dbReference>
<evidence type="ECO:0000313" key="1">
    <source>
        <dbReference type="EMBL" id="RAR13805.1"/>
    </source>
</evidence>
<dbReference type="AlphaFoldDB" id="A0A364N915"/>
<comment type="caution">
    <text evidence="1">The sequence shown here is derived from an EMBL/GenBank/DDBJ whole genome shotgun (WGS) entry which is preliminary data.</text>
</comment>
<gene>
    <name evidence="1" type="ORF">DDE83_002842</name>
</gene>
<evidence type="ECO:0000313" key="2">
    <source>
        <dbReference type="Proteomes" id="UP000249619"/>
    </source>
</evidence>
<keyword evidence="2" id="KW-1185">Reference proteome</keyword>
<dbReference type="EMBL" id="QGDH01000030">
    <property type="protein sequence ID" value="RAR13805.1"/>
    <property type="molecule type" value="Genomic_DNA"/>
</dbReference>